<dbReference type="EMBL" id="JACYCF010000014">
    <property type="protein sequence ID" value="KAF8752827.1"/>
    <property type="molecule type" value="Genomic_DNA"/>
</dbReference>
<comment type="caution">
    <text evidence="7">The sequence shown here is derived from an EMBL/GenBank/DDBJ whole genome shotgun (WGS) entry which is preliminary data.</text>
</comment>
<dbReference type="Pfam" id="PF13091">
    <property type="entry name" value="PLDc_2"/>
    <property type="match status" value="1"/>
</dbReference>
<proteinExistence type="predicted"/>
<dbReference type="GO" id="GO:0009395">
    <property type="term" value="P:phospholipid catabolic process"/>
    <property type="evidence" value="ECO:0007669"/>
    <property type="project" value="TreeGrafter"/>
</dbReference>
<evidence type="ECO:0000256" key="4">
    <source>
        <dbReference type="ARBA" id="ARBA00022963"/>
    </source>
</evidence>
<evidence type="ECO:0000256" key="5">
    <source>
        <dbReference type="ARBA" id="ARBA00023098"/>
    </source>
</evidence>
<dbReference type="GO" id="GO:0004630">
    <property type="term" value="F:phospholipase D activity"/>
    <property type="evidence" value="ECO:0007669"/>
    <property type="project" value="UniProtKB-EC"/>
</dbReference>
<organism evidence="7 8">
    <name type="scientific">Rhizoctonia solani</name>
    <dbReference type="NCBI Taxonomy" id="456999"/>
    <lineage>
        <taxon>Eukaryota</taxon>
        <taxon>Fungi</taxon>
        <taxon>Dikarya</taxon>
        <taxon>Basidiomycota</taxon>
        <taxon>Agaricomycotina</taxon>
        <taxon>Agaricomycetes</taxon>
        <taxon>Cantharellales</taxon>
        <taxon>Ceratobasidiaceae</taxon>
        <taxon>Rhizoctonia</taxon>
    </lineage>
</organism>
<name>A0A8H7M302_9AGAM</name>
<gene>
    <name evidence="7" type="ORF">RHS01_07264</name>
</gene>
<evidence type="ECO:0000256" key="3">
    <source>
        <dbReference type="ARBA" id="ARBA00022801"/>
    </source>
</evidence>
<evidence type="ECO:0000256" key="2">
    <source>
        <dbReference type="ARBA" id="ARBA00022737"/>
    </source>
</evidence>
<dbReference type="SUPFAM" id="SSF56024">
    <property type="entry name" value="Phospholipase D/nuclease"/>
    <property type="match status" value="1"/>
</dbReference>
<evidence type="ECO:0000313" key="8">
    <source>
        <dbReference type="Proteomes" id="UP000614334"/>
    </source>
</evidence>
<dbReference type="Proteomes" id="UP000614334">
    <property type="component" value="Unassembled WGS sequence"/>
</dbReference>
<dbReference type="PANTHER" id="PTHR18896:SF186">
    <property type="entry name" value="PHOSPHOLIPASE D"/>
    <property type="match status" value="1"/>
</dbReference>
<protein>
    <recommendedName>
        <fullName evidence="1">phospholipase D</fullName>
        <ecNumber evidence="1">3.1.4.4</ecNumber>
    </recommendedName>
</protein>
<reference evidence="7" key="1">
    <citation type="submission" date="2020-09" db="EMBL/GenBank/DDBJ databases">
        <title>Comparative genome analyses of four rice-infecting Rhizoctonia solani isolates reveal extensive enrichment of homogalacturonan modification genes.</title>
        <authorList>
            <person name="Lee D.-Y."/>
            <person name="Jeon J."/>
            <person name="Kim K.-T."/>
            <person name="Cheong K."/>
            <person name="Song H."/>
            <person name="Choi G."/>
            <person name="Ko J."/>
            <person name="Opiyo S.O."/>
            <person name="Zuo S."/>
            <person name="Madhav S."/>
            <person name="Lee Y.-H."/>
            <person name="Wang G.-L."/>
        </authorList>
    </citation>
    <scope>NUCLEOTIDE SEQUENCE</scope>
    <source>
        <strain evidence="7">AG1-IA B2</strain>
    </source>
</reference>
<keyword evidence="2" id="KW-0677">Repeat</keyword>
<dbReference type="AlphaFoldDB" id="A0A8H7M302"/>
<sequence length="696" mass="80028">MMTRRNGARSHTREIRQSHRFASFADIRENNTVKWHIDGHDYFWAMSEILDSAQECIFILDWWLSPELYLRRPPADNYEWRLDRLLQRKAQQGVKVYVIVYKEVTQTMSMSSKHTKNALTELHPNITCVRHPDHIGSDSNVEFWSHHEKMRVLDAGYSLSPLADCHPTDFSKTLFPGQDYNNARVLDFQQVDHYASNQVSLLETARMPCMTDVDWLALPHDTDAEPDQPVARHPHRERWHEMGRRFKQKWQGEEYPDDEDGHSPFGTCRVQVVRSVSDWSHGVLTEDSVQRACMFASRAISRTRLTVIVVIPEVPGFAGNQKDENGIKTIMAAQYRTINRGDTVFTKRFVAQAMMHYIRFYHLRTYDRINSPASFIREMEQNSGVTFHQAQVAQARLWIGDDGFWHQEKVQIRAPEPTAGLDNSGMGLTEKGKETQKTVEAVDMPATTQEAEEIISRFQNGAPRGDEDVADTVGQHSLADQTKLTDEQWLGSEQEERDSYVSELLYIHSKVMIVDDRRVIMGSANINDRSQKGDGDSEIALVVEDTDEIESKMNGENHMATRFAASLRRKLFREHLGLIEPQVCENGNDPITSFMRPPRSPTMMSSELGRIAHQKNRAIFSELFRTVPNNIVQNWEDYKKYVPKVKTGHLATEWDLAMVKSKLSQIHGHLVEAPLEFLIGEKELVQNPDWQGLNPT</sequence>
<dbReference type="Gene3D" id="3.30.870.10">
    <property type="entry name" value="Endonuclease Chain A"/>
    <property type="match status" value="2"/>
</dbReference>
<dbReference type="InterPro" id="IPR015679">
    <property type="entry name" value="PLipase_D_fam"/>
</dbReference>
<evidence type="ECO:0000256" key="1">
    <source>
        <dbReference type="ARBA" id="ARBA00012027"/>
    </source>
</evidence>
<dbReference type="EC" id="3.1.4.4" evidence="1"/>
<evidence type="ECO:0000313" key="7">
    <source>
        <dbReference type="EMBL" id="KAF8752827.1"/>
    </source>
</evidence>
<dbReference type="InterPro" id="IPR001736">
    <property type="entry name" value="PLipase_D/transphosphatidylase"/>
</dbReference>
<dbReference type="SMART" id="SM00155">
    <property type="entry name" value="PLDc"/>
    <property type="match status" value="1"/>
</dbReference>
<dbReference type="InterPro" id="IPR025202">
    <property type="entry name" value="PLD-like_dom"/>
</dbReference>
<accession>A0A8H7M302</accession>
<keyword evidence="4" id="KW-0442">Lipid degradation</keyword>
<feature type="domain" description="PLD phosphodiesterase" evidence="6">
    <location>
        <begin position="503"/>
        <end position="530"/>
    </location>
</feature>
<keyword evidence="3" id="KW-0378">Hydrolase</keyword>
<keyword evidence="5" id="KW-0443">Lipid metabolism</keyword>
<dbReference type="PROSITE" id="PS50035">
    <property type="entry name" value="PLD"/>
    <property type="match status" value="1"/>
</dbReference>
<dbReference type="PANTHER" id="PTHR18896">
    <property type="entry name" value="PHOSPHOLIPASE D"/>
    <property type="match status" value="1"/>
</dbReference>
<evidence type="ECO:0000259" key="6">
    <source>
        <dbReference type="PROSITE" id="PS50035"/>
    </source>
</evidence>